<evidence type="ECO:0000256" key="19">
    <source>
        <dbReference type="ARBA" id="ARBA00034000"/>
    </source>
</evidence>
<comment type="pathway">
    <text evidence="3">Cell wall biogenesis; peptidoglycan biosynthesis.</text>
</comment>
<evidence type="ECO:0000259" key="24">
    <source>
        <dbReference type="Pfam" id="PF00912"/>
    </source>
</evidence>
<dbReference type="PANTHER" id="PTHR32282:SF11">
    <property type="entry name" value="PENICILLIN-BINDING PROTEIN 1B"/>
    <property type="match status" value="1"/>
</dbReference>
<dbReference type="Gene3D" id="3.40.710.10">
    <property type="entry name" value="DD-peptidase/beta-lactamase superfamily"/>
    <property type="match status" value="1"/>
</dbReference>
<dbReference type="GO" id="GO:0009002">
    <property type="term" value="F:serine-type D-Ala-D-Ala carboxypeptidase activity"/>
    <property type="evidence" value="ECO:0007669"/>
    <property type="project" value="UniProtKB-EC"/>
</dbReference>
<dbReference type="PANTHER" id="PTHR32282">
    <property type="entry name" value="BINDING PROTEIN TRANSPEPTIDASE, PUTATIVE-RELATED"/>
    <property type="match status" value="1"/>
</dbReference>
<dbReference type="GO" id="GO:0009252">
    <property type="term" value="P:peptidoglycan biosynthetic process"/>
    <property type="evidence" value="ECO:0007669"/>
    <property type="project" value="UniProtKB-UniRule"/>
</dbReference>
<evidence type="ECO:0000256" key="7">
    <source>
        <dbReference type="ARBA" id="ARBA00022475"/>
    </source>
</evidence>
<evidence type="ECO:0000256" key="22">
    <source>
        <dbReference type="SAM" id="MobiDB-lite"/>
    </source>
</evidence>
<evidence type="ECO:0000256" key="18">
    <source>
        <dbReference type="ARBA" id="ARBA00023316"/>
    </source>
</evidence>
<comment type="similarity">
    <text evidence="5">In the N-terminal section; belongs to the glycosyltransferase 51 family.</text>
</comment>
<dbReference type="SUPFAM" id="SSF53955">
    <property type="entry name" value="Lysozyme-like"/>
    <property type="match status" value="1"/>
</dbReference>
<keyword evidence="17" id="KW-0511">Multifunctional enzyme</keyword>
<feature type="compositionally biased region" description="Basic and acidic residues" evidence="22">
    <location>
        <begin position="838"/>
        <end position="892"/>
    </location>
</feature>
<accession>A0AAU0N4T1</accession>
<evidence type="ECO:0000256" key="1">
    <source>
        <dbReference type="ARBA" id="ARBA00002624"/>
    </source>
</evidence>
<evidence type="ECO:0000256" key="6">
    <source>
        <dbReference type="ARBA" id="ARBA00018637"/>
    </source>
</evidence>
<dbReference type="InterPro" id="IPR028166">
    <property type="entry name" value="UB2H"/>
</dbReference>
<dbReference type="AlphaFoldDB" id="A0AAU0N4T1"/>
<dbReference type="SUPFAM" id="SSF56601">
    <property type="entry name" value="beta-lactamase/transpeptidase-like"/>
    <property type="match status" value="1"/>
</dbReference>
<feature type="domain" description="Glycosyl transferase family 51" evidence="24">
    <location>
        <begin position="161"/>
        <end position="337"/>
    </location>
</feature>
<dbReference type="Gene3D" id="1.10.3810.10">
    <property type="entry name" value="Biosynthetic peptidoglycan transglycosylase-like"/>
    <property type="match status" value="1"/>
</dbReference>
<evidence type="ECO:0000256" key="20">
    <source>
        <dbReference type="ARBA" id="ARBA00049902"/>
    </source>
</evidence>
<evidence type="ECO:0000256" key="10">
    <source>
        <dbReference type="ARBA" id="ARBA00022676"/>
    </source>
</evidence>
<evidence type="ECO:0000256" key="3">
    <source>
        <dbReference type="ARBA" id="ARBA00004752"/>
    </source>
</evidence>
<comment type="subcellular location">
    <subcellularLocation>
        <location evidence="2">Cell membrane</location>
    </subcellularLocation>
</comment>
<feature type="region of interest" description="Disordered" evidence="22">
    <location>
        <begin position="774"/>
        <end position="913"/>
    </location>
</feature>
<evidence type="ECO:0000256" key="21">
    <source>
        <dbReference type="NCBIfam" id="TIGR02071"/>
    </source>
</evidence>
<keyword evidence="8" id="KW-0121">Carboxypeptidase</keyword>
<keyword evidence="18" id="KW-0961">Cell wall biogenesis/degradation</keyword>
<dbReference type="GO" id="GO:0006508">
    <property type="term" value="P:proteolysis"/>
    <property type="evidence" value="ECO:0007669"/>
    <property type="project" value="UniProtKB-KW"/>
</dbReference>
<proteinExistence type="inferred from homology"/>
<dbReference type="EMBL" id="CP137555">
    <property type="protein sequence ID" value="WOX06938.1"/>
    <property type="molecule type" value="Genomic_DNA"/>
</dbReference>
<evidence type="ECO:0000256" key="2">
    <source>
        <dbReference type="ARBA" id="ARBA00004236"/>
    </source>
</evidence>
<feature type="region of interest" description="Disordered" evidence="22">
    <location>
        <begin position="725"/>
        <end position="754"/>
    </location>
</feature>
<feature type="compositionally biased region" description="Basic and acidic residues" evidence="22">
    <location>
        <begin position="790"/>
        <end position="809"/>
    </location>
</feature>
<dbReference type="InterPro" id="IPR036950">
    <property type="entry name" value="PBP_transglycosylase"/>
</dbReference>
<dbReference type="NCBIfam" id="TIGR02071">
    <property type="entry name" value="PBP_1b"/>
    <property type="match status" value="1"/>
</dbReference>
<evidence type="ECO:0000256" key="9">
    <source>
        <dbReference type="ARBA" id="ARBA00022670"/>
    </source>
</evidence>
<evidence type="ECO:0000256" key="4">
    <source>
        <dbReference type="ARBA" id="ARBA00007090"/>
    </source>
</evidence>
<keyword evidence="9" id="KW-0645">Protease</keyword>
<evidence type="ECO:0000256" key="13">
    <source>
        <dbReference type="ARBA" id="ARBA00022960"/>
    </source>
</evidence>
<keyword evidence="7" id="KW-1003">Cell membrane</keyword>
<dbReference type="InterPro" id="IPR001460">
    <property type="entry name" value="PCN-bd_Tpept"/>
</dbReference>
<keyword evidence="11" id="KW-0808">Transferase</keyword>
<evidence type="ECO:0000259" key="23">
    <source>
        <dbReference type="Pfam" id="PF00905"/>
    </source>
</evidence>
<dbReference type="InterPro" id="IPR023346">
    <property type="entry name" value="Lysozyme-like_dom_sf"/>
</dbReference>
<evidence type="ECO:0000256" key="15">
    <source>
        <dbReference type="ARBA" id="ARBA00023136"/>
    </source>
</evidence>
<evidence type="ECO:0000256" key="17">
    <source>
        <dbReference type="ARBA" id="ARBA00023268"/>
    </source>
</evidence>
<evidence type="ECO:0000313" key="27">
    <source>
        <dbReference type="Proteomes" id="UP001302477"/>
    </source>
</evidence>
<dbReference type="GO" id="GO:0008955">
    <property type="term" value="F:peptidoglycan glycosyltransferase activity"/>
    <property type="evidence" value="ECO:0007669"/>
    <property type="project" value="UniProtKB-UniRule"/>
</dbReference>
<dbReference type="GO" id="GO:0009274">
    <property type="term" value="C:peptidoglycan-based cell wall"/>
    <property type="evidence" value="ECO:0007669"/>
    <property type="project" value="UniProtKB-UniRule"/>
</dbReference>
<evidence type="ECO:0000313" key="26">
    <source>
        <dbReference type="EMBL" id="WOX06938.1"/>
    </source>
</evidence>
<keyword evidence="14" id="KW-0573">Peptidoglycan synthesis</keyword>
<dbReference type="GO" id="GO:0008360">
    <property type="term" value="P:regulation of cell shape"/>
    <property type="evidence" value="ECO:0007669"/>
    <property type="project" value="UniProtKB-KW"/>
</dbReference>
<dbReference type="Proteomes" id="UP001302477">
    <property type="component" value="Chromosome"/>
</dbReference>
<evidence type="ECO:0000256" key="8">
    <source>
        <dbReference type="ARBA" id="ARBA00022645"/>
    </source>
</evidence>
<reference evidence="26 27" key="1">
    <citation type="submission" date="2023-10" db="EMBL/GenBank/DDBJ databases">
        <title>Description of Microbulbifer bruguierae sp. nov., isolated from the sediments of mangrove plant Bruguiera sexangula and comparative genomic analyses of the genus Microbulbifer.</title>
        <authorList>
            <person name="Long M."/>
        </authorList>
    </citation>
    <scope>NUCLEOTIDE SEQUENCE [LARGE SCALE GENOMIC DNA]</scope>
    <source>
        <strain evidence="26 27">SPO729</strain>
    </source>
</reference>
<keyword evidence="15" id="KW-0472">Membrane</keyword>
<protein>
    <recommendedName>
        <fullName evidence="6 21">Penicillin-binding protein 1B</fullName>
    </recommendedName>
</protein>
<dbReference type="InterPro" id="IPR050396">
    <property type="entry name" value="Glycosyltr_51/Transpeptidase"/>
</dbReference>
<gene>
    <name evidence="26" type="primary">mrcB</name>
    <name evidence="26" type="ORF">R5R33_07350</name>
</gene>
<feature type="compositionally biased region" description="Basic and acidic residues" evidence="22">
    <location>
        <begin position="725"/>
        <end position="741"/>
    </location>
</feature>
<dbReference type="Gene3D" id="3.30.2060.10">
    <property type="entry name" value="Penicillin-binding protein 1b domain"/>
    <property type="match status" value="1"/>
</dbReference>
<evidence type="ECO:0000256" key="11">
    <source>
        <dbReference type="ARBA" id="ARBA00022679"/>
    </source>
</evidence>
<evidence type="ECO:0000256" key="16">
    <source>
        <dbReference type="ARBA" id="ARBA00023251"/>
    </source>
</evidence>
<dbReference type="Pfam" id="PF00905">
    <property type="entry name" value="Transpeptidase"/>
    <property type="match status" value="1"/>
</dbReference>
<keyword evidence="27" id="KW-1185">Reference proteome</keyword>
<sequence>MASNKRRSNGKSQKHTSGRLRRWIGRLALLALLGVLALAAYMVWLDVQLRERLDSRQYQLPARVFARPLILQEGMVMRPDELESEFAALNYNKVANVEEPGQWQREGMEYLVWRRDFIHADKREPAAKVQFRLRNDELTHLRDEGGGSLKEFRLDAAPIGTLLGGGDDRNPVRINEIPPLLGATLIAVEDQDFVHHFGVSPRGIARAMVANFKAGGVVQGGSTITQQLVKNIFFDHKPSLRRKFNEALMAILMEVHYDKAYILQEYINEVWLGQQGSRAIYGFGLASEFYFQKPLSQLEPHQIALLVGLVKGASYYNPWRNPKRALERRNIVLDVMQEQGLITGEQHDRLIKKPLEVVSAGDTAQNPYPAFTERLLEELRPYYSVEELRTAGLRIYTSLSPSVQDLAEKSVSQGVAQLEKDRGIQKDSLQAATVILENHTGNVLAMVGDRRPHYPGFNRALEARRQIGSLVKPAIYLAALERPHQYNLGTLIDDAPIREVTEDGQVWMPSNYGNRSHGLVPLYVALSNSYNLATARLGLDLGIENVRQTMRRLGVQANLPRVPSLFLGTAELTPFEVAGMYQTLANGGEHVEPRTLLAVSDADGNQVQRFRPKTSRGVEEVPVYLLRYGLEQVMREGTAKSAYRRLPNSVPFAGKTGTTNDYRDSWFAGFSPGVTAVVWLGRDDNQRTSLTGATGALSVWTDIMRKLPHRHGRIQAPRGVEWKPLNDKGEYMDPRHCEGGRELPISDESRLQTDPRCQSRGWFRNWFDRDDDKKVAPREEMTPGWGIDPEQQRREEQQRQRERQLREQLEQEQWQDEQSVPQEPPEYRDEPQSLPQSEGERLRRLEESGRIQEDRYREEERRAEEERRILEERMLREEALRREEEQRRENEGRQGVPVEEAQPWPPQADDQWP</sequence>
<feature type="domain" description="Bifunctional transglycosylase second" evidence="25">
    <location>
        <begin position="71"/>
        <end position="154"/>
    </location>
</feature>
<keyword evidence="16" id="KW-0046">Antibiotic resistance</keyword>
<name>A0AAU0N4T1_9GAMM</name>
<dbReference type="GO" id="GO:0008658">
    <property type="term" value="F:penicillin binding"/>
    <property type="evidence" value="ECO:0007669"/>
    <property type="project" value="UniProtKB-UniRule"/>
</dbReference>
<feature type="domain" description="Penicillin-binding protein transpeptidase" evidence="23">
    <location>
        <begin position="432"/>
        <end position="673"/>
    </location>
</feature>
<evidence type="ECO:0000256" key="12">
    <source>
        <dbReference type="ARBA" id="ARBA00022801"/>
    </source>
</evidence>
<comment type="catalytic activity">
    <reaction evidence="20">
        <text>[GlcNAc-(1-&gt;4)-Mur2Ac(oyl-L-Ala-gamma-D-Glu-L-Lys-D-Ala-D-Ala)](n)-di-trans,octa-cis-undecaprenyl diphosphate + beta-D-GlcNAc-(1-&gt;4)-Mur2Ac(oyl-L-Ala-gamma-D-Glu-L-Lys-D-Ala-D-Ala)-di-trans,octa-cis-undecaprenyl diphosphate = [GlcNAc-(1-&gt;4)-Mur2Ac(oyl-L-Ala-gamma-D-Glu-L-Lys-D-Ala-D-Ala)](n+1)-di-trans,octa-cis-undecaprenyl diphosphate + di-trans,octa-cis-undecaprenyl diphosphate + H(+)</text>
        <dbReference type="Rhea" id="RHEA:23708"/>
        <dbReference type="Rhea" id="RHEA-COMP:9602"/>
        <dbReference type="Rhea" id="RHEA-COMP:9603"/>
        <dbReference type="ChEBI" id="CHEBI:15378"/>
        <dbReference type="ChEBI" id="CHEBI:58405"/>
        <dbReference type="ChEBI" id="CHEBI:60033"/>
        <dbReference type="ChEBI" id="CHEBI:78435"/>
        <dbReference type="EC" id="2.4.99.28"/>
    </reaction>
</comment>
<dbReference type="RefSeq" id="WP_318955373.1">
    <property type="nucleotide sequence ID" value="NZ_CP137555.1"/>
</dbReference>
<organism evidence="26 27">
    <name type="scientific">Microbulbifer pacificus</name>
    <dbReference type="NCBI Taxonomy" id="407164"/>
    <lineage>
        <taxon>Bacteria</taxon>
        <taxon>Pseudomonadati</taxon>
        <taxon>Pseudomonadota</taxon>
        <taxon>Gammaproteobacteria</taxon>
        <taxon>Cellvibrionales</taxon>
        <taxon>Microbulbiferaceae</taxon>
        <taxon>Microbulbifer</taxon>
    </lineage>
</organism>
<dbReference type="InterPro" id="IPR001264">
    <property type="entry name" value="Glyco_trans_51"/>
</dbReference>
<dbReference type="InterPro" id="IPR012338">
    <property type="entry name" value="Beta-lactam/transpept-like"/>
</dbReference>
<evidence type="ECO:0000259" key="25">
    <source>
        <dbReference type="Pfam" id="PF14814"/>
    </source>
</evidence>
<dbReference type="Pfam" id="PF14814">
    <property type="entry name" value="UB2H"/>
    <property type="match status" value="1"/>
</dbReference>
<dbReference type="GO" id="GO:0046677">
    <property type="term" value="P:response to antibiotic"/>
    <property type="evidence" value="ECO:0007669"/>
    <property type="project" value="UniProtKB-UniRule"/>
</dbReference>
<comment type="catalytic activity">
    <reaction evidence="19">
        <text>Preferential cleavage: (Ac)2-L-Lys-D-Ala-|-D-Ala. Also transpeptidation of peptidyl-alanyl moieties that are N-acyl substituents of D-alanine.</text>
        <dbReference type="EC" id="3.4.16.4"/>
    </reaction>
</comment>
<keyword evidence="10" id="KW-0328">Glycosyltransferase</keyword>
<dbReference type="Pfam" id="PF00912">
    <property type="entry name" value="Transgly"/>
    <property type="match status" value="1"/>
</dbReference>
<dbReference type="InterPro" id="IPR011813">
    <property type="entry name" value="PBP_1b"/>
</dbReference>
<dbReference type="GO" id="GO:0030288">
    <property type="term" value="C:outer membrane-bounded periplasmic space"/>
    <property type="evidence" value="ECO:0007669"/>
    <property type="project" value="TreeGrafter"/>
</dbReference>
<comment type="similarity">
    <text evidence="4">In the C-terminal section; belongs to the transpeptidase family.</text>
</comment>
<evidence type="ECO:0000256" key="14">
    <source>
        <dbReference type="ARBA" id="ARBA00022984"/>
    </source>
</evidence>
<keyword evidence="13" id="KW-0133">Cell shape</keyword>
<comment type="function">
    <text evidence="1">Cell wall formation. Synthesis of cross-linked peptidoglycan from the lipid intermediates. The enzyme has a penicillin-insensitive transglycosylase N-terminal domain (formation of linear glycan strands) and a penicillin-sensitive transpeptidase C-terminal domain (cross-linking of the peptide subunits).</text>
</comment>
<dbReference type="KEGG" id="mpaf:R5R33_07350"/>
<dbReference type="GO" id="GO:0005886">
    <property type="term" value="C:plasma membrane"/>
    <property type="evidence" value="ECO:0007669"/>
    <property type="project" value="UniProtKB-SubCell"/>
</dbReference>
<keyword evidence="12" id="KW-0378">Hydrolase</keyword>
<dbReference type="GO" id="GO:0071555">
    <property type="term" value="P:cell wall organization"/>
    <property type="evidence" value="ECO:0007669"/>
    <property type="project" value="UniProtKB-KW"/>
</dbReference>
<evidence type="ECO:0000256" key="5">
    <source>
        <dbReference type="ARBA" id="ARBA00007739"/>
    </source>
</evidence>